<evidence type="ECO:0000256" key="8">
    <source>
        <dbReference type="RuleBase" id="RU362108"/>
    </source>
</evidence>
<keyword evidence="10" id="KW-1185">Reference proteome</keyword>
<keyword evidence="4 8" id="KW-0812">Transmembrane</keyword>
<feature type="transmembrane region" description="Helical" evidence="8">
    <location>
        <begin position="523"/>
        <end position="543"/>
    </location>
</feature>
<dbReference type="GeneID" id="116197530"/>
<dbReference type="PANTHER" id="PTHR31752:SF4">
    <property type="entry name" value="AUXIN EFFLUX CARRIER COMPONENT 2"/>
    <property type="match status" value="1"/>
</dbReference>
<feature type="transmembrane region" description="Helical" evidence="8">
    <location>
        <begin position="13"/>
        <end position="33"/>
    </location>
</feature>
<feature type="region of interest" description="Disordered" evidence="9">
    <location>
        <begin position="382"/>
        <end position="404"/>
    </location>
</feature>
<proteinExistence type="inferred from homology"/>
<keyword evidence="3 8" id="KW-0813">Transport</keyword>
<protein>
    <recommendedName>
        <fullName evidence="8">Auxin efflux carrier component</fullName>
    </recommendedName>
</protein>
<keyword evidence="7 8" id="KW-0927">Auxin signaling pathway</keyword>
<dbReference type="InterPro" id="IPR014024">
    <property type="entry name" value="Auxin_eff_plant"/>
</dbReference>
<feature type="transmembrane region" description="Helical" evidence="8">
    <location>
        <begin position="464"/>
        <end position="483"/>
    </location>
</feature>
<dbReference type="NCBIfam" id="TIGR00946">
    <property type="entry name" value="2a69"/>
    <property type="match status" value="1"/>
</dbReference>
<dbReference type="RefSeq" id="XP_031383562.1">
    <property type="nucleotide sequence ID" value="XM_031527702.1"/>
</dbReference>
<evidence type="ECO:0000313" key="10">
    <source>
        <dbReference type="Proteomes" id="UP000515151"/>
    </source>
</evidence>
<evidence type="ECO:0000256" key="9">
    <source>
        <dbReference type="SAM" id="MobiDB-lite"/>
    </source>
</evidence>
<name>A0A6P8CHL2_PUNGR</name>
<dbReference type="GO" id="GO:0010329">
    <property type="term" value="F:auxin efflux transmembrane transporter activity"/>
    <property type="evidence" value="ECO:0007669"/>
    <property type="project" value="TreeGrafter"/>
</dbReference>
<sequence length="577" mass="62689">MISGKNVYEVLSALVPLYMAMFLAYGSVQWWGVFTPMQCAGINRYVATFAVPVLGFNFIASSNLYEINYKFIAADTLQKVVILLALGVWSMIVSAKPIGGGRFGPEWSITLFSLSSLPNTLIIGIPLLEAMYGKPAGILMVQVIVFQSVIWYNLLLLLFEYRAAKILINERFPGSVGEITSIRVDSDVISLSGIEPLETDAERDVDGRFHVRVRRSPFASSNNNSFRLSSIRSDTTRASNLSGVEIYSVQSSPVGSISSFHYAGREPVSGVPINPMFLWSGTQGLAGGSVRKHETEVPPYISGAGGAIGHPGTSSNALAAHEPRPLLVHPTVNGSFGGCDNFVRSHSSSDFDLQRLEEFGSKGRNYLIEKWEERSNYEGSVRGSRKVIDGGEDGEGGGEARLQPPIKQEMPPMIVMMKLILLMVWRKLIRNPNTYASILGVIWSLVSNKFHVKMPKIVKGCITIISDTGLGMAVFSLGLFTALQPKIIASGKLTAVLSMAVKFLLGPAVMAITSAAIGIRGKLLRVSIIQAALPLGLVPFVFAKEYDLHPDIMSTSVIFGMIAALPVTIIYHVLLEL</sequence>
<dbReference type="OrthoDB" id="1868374at2759"/>
<dbReference type="Pfam" id="PF03547">
    <property type="entry name" value="Mem_trans"/>
    <property type="match status" value="1"/>
</dbReference>
<keyword evidence="6 8" id="KW-0472">Membrane</keyword>
<dbReference type="GO" id="GO:0005886">
    <property type="term" value="C:plasma membrane"/>
    <property type="evidence" value="ECO:0007669"/>
    <property type="project" value="TreeGrafter"/>
</dbReference>
<dbReference type="PANTHER" id="PTHR31752">
    <property type="entry name" value="AUXIN EFFLUX CARRIER COMPONENT 1B-RELATED"/>
    <property type="match status" value="1"/>
</dbReference>
<evidence type="ECO:0000256" key="5">
    <source>
        <dbReference type="ARBA" id="ARBA00022989"/>
    </source>
</evidence>
<dbReference type="InterPro" id="IPR051107">
    <property type="entry name" value="Auxin_Efflux_Carrier"/>
</dbReference>
<evidence type="ECO:0000256" key="1">
    <source>
        <dbReference type="ARBA" id="ARBA00004127"/>
    </source>
</evidence>
<dbReference type="InterPro" id="IPR004776">
    <property type="entry name" value="Mem_transp_PIN-like"/>
</dbReference>
<dbReference type="GO" id="GO:0009734">
    <property type="term" value="P:auxin-activated signaling pathway"/>
    <property type="evidence" value="ECO:0007669"/>
    <property type="project" value="UniProtKB-UniRule"/>
</dbReference>
<dbReference type="GO" id="GO:0005783">
    <property type="term" value="C:endoplasmic reticulum"/>
    <property type="evidence" value="ECO:0007669"/>
    <property type="project" value="TreeGrafter"/>
</dbReference>
<feature type="transmembrane region" description="Helical" evidence="8">
    <location>
        <begin position="555"/>
        <end position="575"/>
    </location>
</feature>
<evidence type="ECO:0000256" key="6">
    <source>
        <dbReference type="ARBA" id="ARBA00023136"/>
    </source>
</evidence>
<dbReference type="GO" id="GO:0009926">
    <property type="term" value="P:auxin polar transport"/>
    <property type="evidence" value="ECO:0007669"/>
    <property type="project" value="TreeGrafter"/>
</dbReference>
<organism evidence="10 11">
    <name type="scientific">Punica granatum</name>
    <name type="common">Pomegranate</name>
    <dbReference type="NCBI Taxonomy" id="22663"/>
    <lineage>
        <taxon>Eukaryota</taxon>
        <taxon>Viridiplantae</taxon>
        <taxon>Streptophyta</taxon>
        <taxon>Embryophyta</taxon>
        <taxon>Tracheophyta</taxon>
        <taxon>Spermatophyta</taxon>
        <taxon>Magnoliopsida</taxon>
        <taxon>eudicotyledons</taxon>
        <taxon>Gunneridae</taxon>
        <taxon>Pentapetalae</taxon>
        <taxon>rosids</taxon>
        <taxon>malvids</taxon>
        <taxon>Myrtales</taxon>
        <taxon>Lythraceae</taxon>
        <taxon>Punica</taxon>
    </lineage>
</organism>
<gene>
    <name evidence="11" type="primary">LOC116197530</name>
</gene>
<comment type="caution">
    <text evidence="8">Lacks conserved residue(s) required for the propagation of feature annotation.</text>
</comment>
<dbReference type="AlphaFoldDB" id="A0A6P8CHL2"/>
<comment type="subcellular location">
    <subcellularLocation>
        <location evidence="1">Endomembrane system</location>
        <topology evidence="1">Multi-pass membrane protein</topology>
    </subcellularLocation>
    <subcellularLocation>
        <location evidence="8">Membrane</location>
        <topology evidence="8">Multi-pass membrane protein</topology>
    </subcellularLocation>
</comment>
<feature type="transmembrane region" description="Helical" evidence="8">
    <location>
        <begin position="77"/>
        <end position="95"/>
    </location>
</feature>
<feature type="transmembrane region" description="Helical" evidence="8">
    <location>
        <begin position="45"/>
        <end position="65"/>
    </location>
</feature>
<comment type="similarity">
    <text evidence="2 8">Belongs to the auxin efflux carrier (TC 2.A.69.1) family.</text>
</comment>
<feature type="transmembrane region" description="Helical" evidence="8">
    <location>
        <begin position="139"/>
        <end position="159"/>
    </location>
</feature>
<dbReference type="Proteomes" id="UP000515151">
    <property type="component" value="Chromosome 1"/>
</dbReference>
<evidence type="ECO:0000313" key="11">
    <source>
        <dbReference type="RefSeq" id="XP_031383562.1"/>
    </source>
</evidence>
<keyword evidence="5 8" id="KW-1133">Transmembrane helix</keyword>
<feature type="transmembrane region" description="Helical" evidence="8">
    <location>
        <begin position="495"/>
        <end position="516"/>
    </location>
</feature>
<reference evidence="11" key="2">
    <citation type="submission" date="2025-08" db="UniProtKB">
        <authorList>
            <consortium name="RefSeq"/>
        </authorList>
    </citation>
    <scope>IDENTIFICATION</scope>
    <source>
        <tissue evidence="11">Leaf</tissue>
    </source>
</reference>
<evidence type="ECO:0000256" key="2">
    <source>
        <dbReference type="ARBA" id="ARBA00009177"/>
    </source>
</evidence>
<evidence type="ECO:0000256" key="4">
    <source>
        <dbReference type="ARBA" id="ARBA00022692"/>
    </source>
</evidence>
<reference evidence="10" key="1">
    <citation type="journal article" date="2020" name="Plant Biotechnol. J.">
        <title>The pomegranate (Punica granatum L.) draft genome dissects genetic divergence between soft- and hard-seeded cultivars.</title>
        <authorList>
            <person name="Luo X."/>
            <person name="Li H."/>
            <person name="Wu Z."/>
            <person name="Yao W."/>
            <person name="Zhao P."/>
            <person name="Cao D."/>
            <person name="Yu H."/>
            <person name="Li K."/>
            <person name="Poudel K."/>
            <person name="Zhao D."/>
            <person name="Zhang F."/>
            <person name="Xia X."/>
            <person name="Chen L."/>
            <person name="Wang Q."/>
            <person name="Jing D."/>
            <person name="Cao S."/>
        </authorList>
    </citation>
    <scope>NUCLEOTIDE SEQUENCE [LARGE SCALE GENOMIC DNA]</scope>
    <source>
        <strain evidence="10">cv. Tunisia</strain>
    </source>
</reference>
<evidence type="ECO:0000256" key="3">
    <source>
        <dbReference type="ARBA" id="ARBA00022448"/>
    </source>
</evidence>
<comment type="function">
    <text evidence="8">May act as a component of the auxin efflux carrier.</text>
</comment>
<evidence type="ECO:0000256" key="7">
    <source>
        <dbReference type="ARBA" id="ARBA00023294"/>
    </source>
</evidence>
<accession>A0A6P8CHL2</accession>